<dbReference type="AlphaFoldDB" id="A0A844QLJ4"/>
<evidence type="ECO:0000256" key="1">
    <source>
        <dbReference type="SAM" id="MobiDB-lite"/>
    </source>
</evidence>
<dbReference type="InterPro" id="IPR001623">
    <property type="entry name" value="DnaJ_domain"/>
</dbReference>
<protein>
    <submittedName>
        <fullName evidence="3">DnaJ domain-containing protein</fullName>
    </submittedName>
</protein>
<dbReference type="PANTHER" id="PTHR24074">
    <property type="entry name" value="CO-CHAPERONE PROTEIN DJLA"/>
    <property type="match status" value="1"/>
</dbReference>
<dbReference type="Proteomes" id="UP000463224">
    <property type="component" value="Unassembled WGS sequence"/>
</dbReference>
<dbReference type="EMBL" id="WPHG01000004">
    <property type="protein sequence ID" value="MVA98883.1"/>
    <property type="molecule type" value="Genomic_DNA"/>
</dbReference>
<dbReference type="InterPro" id="IPR050817">
    <property type="entry name" value="DjlA_DnaK_co-chaperone"/>
</dbReference>
<feature type="region of interest" description="Disordered" evidence="1">
    <location>
        <begin position="1"/>
        <end position="26"/>
    </location>
</feature>
<reference evidence="3 4" key="1">
    <citation type="submission" date="2019-12" db="EMBL/GenBank/DDBJ databases">
        <title>Nitratireductor arenosus sp. nov., Isolated from sea sand, Jeju island, South Korea.</title>
        <authorList>
            <person name="Kim W."/>
        </authorList>
    </citation>
    <scope>NUCLEOTIDE SEQUENCE [LARGE SCALE GENOMIC DNA]</scope>
    <source>
        <strain evidence="3 4">CAU 1489</strain>
    </source>
</reference>
<dbReference type="InterPro" id="IPR036869">
    <property type="entry name" value="J_dom_sf"/>
</dbReference>
<comment type="caution">
    <text evidence="3">The sequence shown here is derived from an EMBL/GenBank/DDBJ whole genome shotgun (WGS) entry which is preliminary data.</text>
</comment>
<dbReference type="PROSITE" id="PS50076">
    <property type="entry name" value="DNAJ_2"/>
    <property type="match status" value="1"/>
</dbReference>
<dbReference type="PRINTS" id="PR00625">
    <property type="entry name" value="JDOMAIN"/>
</dbReference>
<accession>A0A844QLJ4</accession>
<proteinExistence type="predicted"/>
<dbReference type="SUPFAM" id="SSF46565">
    <property type="entry name" value="Chaperone J-domain"/>
    <property type="match status" value="1"/>
</dbReference>
<dbReference type="Gene3D" id="1.10.287.110">
    <property type="entry name" value="DnaJ domain"/>
    <property type="match status" value="1"/>
</dbReference>
<sequence>MSVSAYPLQWPVGRPRTEPGKRQYGRFNKKMHNGRWNETRSLSVADALSRLQDELDRLGARYPVVSSNLEPRLDGLPRSGQREPDDPGVALYFDLKGKPHCMPCDTYLRTADNIAAIAAHINATRAIERHGVATVDEMFAGFQALPAPGAADSQLWWKVLGVSSDATRAEINAAYRKRAAEAHPDRAGGSASAMAEINAARDAALKSLGGA</sequence>
<keyword evidence="4" id="KW-1185">Reference proteome</keyword>
<evidence type="ECO:0000259" key="2">
    <source>
        <dbReference type="PROSITE" id="PS50076"/>
    </source>
</evidence>
<dbReference type="RefSeq" id="WP_156713859.1">
    <property type="nucleotide sequence ID" value="NZ_WPHG01000004.1"/>
</dbReference>
<evidence type="ECO:0000313" key="4">
    <source>
        <dbReference type="Proteomes" id="UP000463224"/>
    </source>
</evidence>
<evidence type="ECO:0000313" key="3">
    <source>
        <dbReference type="EMBL" id="MVA98883.1"/>
    </source>
</evidence>
<feature type="domain" description="J" evidence="2">
    <location>
        <begin position="155"/>
        <end position="211"/>
    </location>
</feature>
<dbReference type="SMART" id="SM00271">
    <property type="entry name" value="DnaJ"/>
    <property type="match status" value="1"/>
</dbReference>
<gene>
    <name evidence="3" type="ORF">GN330_16670</name>
</gene>
<dbReference type="Pfam" id="PF00226">
    <property type="entry name" value="DnaJ"/>
    <property type="match status" value="1"/>
</dbReference>
<dbReference type="CDD" id="cd06257">
    <property type="entry name" value="DnaJ"/>
    <property type="match status" value="1"/>
</dbReference>
<organism evidence="3 4">
    <name type="scientific">Nitratireductor arenosus</name>
    <dbReference type="NCBI Taxonomy" id="2682096"/>
    <lineage>
        <taxon>Bacteria</taxon>
        <taxon>Pseudomonadati</taxon>
        <taxon>Pseudomonadota</taxon>
        <taxon>Alphaproteobacteria</taxon>
        <taxon>Hyphomicrobiales</taxon>
        <taxon>Phyllobacteriaceae</taxon>
        <taxon>Nitratireductor</taxon>
    </lineage>
</organism>
<name>A0A844QLJ4_9HYPH</name>